<proteinExistence type="predicted"/>
<organism evidence="2 3">
    <name type="scientific">Corallococcus sicarius</name>
    <dbReference type="NCBI Taxonomy" id="2316726"/>
    <lineage>
        <taxon>Bacteria</taxon>
        <taxon>Pseudomonadati</taxon>
        <taxon>Myxococcota</taxon>
        <taxon>Myxococcia</taxon>
        <taxon>Myxococcales</taxon>
        <taxon>Cystobacterineae</taxon>
        <taxon>Myxococcaceae</taxon>
        <taxon>Corallococcus</taxon>
    </lineage>
</organism>
<sequence length="117" mass="12877">PEPPPPVAAAPAQEPPEAVAAVEPEPVRPPVVRTAQKPPAQDTPRASKPESLSEEILLKEIRSVATKVKNDTSLSDATRKKFGGYLYQLQLEAEDSTAQDRARIRKDLHEFKESELK</sequence>
<feature type="non-terminal residue" evidence="2">
    <location>
        <position position="1"/>
    </location>
</feature>
<keyword evidence="3" id="KW-1185">Reference proteome</keyword>
<gene>
    <name evidence="2" type="ORF">D7X12_36125</name>
</gene>
<feature type="region of interest" description="Disordered" evidence="1">
    <location>
        <begin position="1"/>
        <end position="54"/>
    </location>
</feature>
<evidence type="ECO:0000256" key="1">
    <source>
        <dbReference type="SAM" id="MobiDB-lite"/>
    </source>
</evidence>
<dbReference type="Proteomes" id="UP000273405">
    <property type="component" value="Unassembled WGS sequence"/>
</dbReference>
<comment type="caution">
    <text evidence="2">The sequence shown here is derived from an EMBL/GenBank/DDBJ whole genome shotgun (WGS) entry which is preliminary data.</text>
</comment>
<accession>A0A3A8MXB9</accession>
<feature type="compositionally biased region" description="Low complexity" evidence="1">
    <location>
        <begin position="9"/>
        <end position="24"/>
    </location>
</feature>
<reference evidence="3" key="1">
    <citation type="submission" date="2018-09" db="EMBL/GenBank/DDBJ databases">
        <authorList>
            <person name="Livingstone P.G."/>
            <person name="Whitworth D.E."/>
        </authorList>
    </citation>
    <scope>NUCLEOTIDE SEQUENCE [LARGE SCALE GENOMIC DNA]</scope>
    <source>
        <strain evidence="3">CA040B</strain>
    </source>
</reference>
<dbReference type="AlphaFoldDB" id="A0A3A8MXB9"/>
<protein>
    <submittedName>
        <fullName evidence="2">Uncharacterized protein</fullName>
    </submittedName>
</protein>
<evidence type="ECO:0000313" key="3">
    <source>
        <dbReference type="Proteomes" id="UP000273405"/>
    </source>
</evidence>
<name>A0A3A8MXB9_9BACT</name>
<dbReference type="EMBL" id="RAWG01000377">
    <property type="protein sequence ID" value="RKH33385.1"/>
    <property type="molecule type" value="Genomic_DNA"/>
</dbReference>
<evidence type="ECO:0000313" key="2">
    <source>
        <dbReference type="EMBL" id="RKH33385.1"/>
    </source>
</evidence>
<dbReference type="RefSeq" id="WP_208719504.1">
    <property type="nucleotide sequence ID" value="NZ_RAWG01000377.1"/>
</dbReference>